<evidence type="ECO:0000313" key="9">
    <source>
        <dbReference type="Proteomes" id="UP001597264"/>
    </source>
</evidence>
<dbReference type="SUPFAM" id="SSF51126">
    <property type="entry name" value="Pectin lyase-like"/>
    <property type="match status" value="1"/>
</dbReference>
<evidence type="ECO:0000256" key="2">
    <source>
        <dbReference type="ARBA" id="ARBA00022729"/>
    </source>
</evidence>
<dbReference type="PROSITE" id="PS00503">
    <property type="entry name" value="PECTINESTERASE_2"/>
    <property type="match status" value="1"/>
</dbReference>
<dbReference type="Gene3D" id="2.60.40.10">
    <property type="entry name" value="Immunoglobulins"/>
    <property type="match status" value="1"/>
</dbReference>
<evidence type="ECO:0000256" key="5">
    <source>
        <dbReference type="PROSITE-ProRule" id="PRU10040"/>
    </source>
</evidence>
<dbReference type="InterPro" id="IPR011050">
    <property type="entry name" value="Pectin_lyase_fold/virulence"/>
</dbReference>
<feature type="domain" description="CBM6" evidence="7">
    <location>
        <begin position="250"/>
        <end position="371"/>
    </location>
</feature>
<dbReference type="SMART" id="SM00606">
    <property type="entry name" value="CBD_IV"/>
    <property type="match status" value="1"/>
</dbReference>
<dbReference type="InterPro" id="IPR008979">
    <property type="entry name" value="Galactose-bd-like_sf"/>
</dbReference>
<dbReference type="Gene3D" id="2.160.20.10">
    <property type="entry name" value="Single-stranded right-handed beta-helix, Pectin lyase-like"/>
    <property type="match status" value="1"/>
</dbReference>
<keyword evidence="9" id="KW-1185">Reference proteome</keyword>
<accession>A0ABW3U9A2</accession>
<dbReference type="SUPFAM" id="SSF81853">
    <property type="entry name" value="Family 10 polysaccharide lyase"/>
    <property type="match status" value="1"/>
</dbReference>
<dbReference type="InterPro" id="IPR013783">
    <property type="entry name" value="Ig-like_fold"/>
</dbReference>
<dbReference type="InterPro" id="IPR006584">
    <property type="entry name" value="Cellulose-bd_IV"/>
</dbReference>
<dbReference type="InterPro" id="IPR005084">
    <property type="entry name" value="CBM6"/>
</dbReference>
<dbReference type="Pfam" id="PF09492">
    <property type="entry name" value="Pec_lyase"/>
    <property type="match status" value="1"/>
</dbReference>
<dbReference type="EC" id="4.2.2.2" evidence="8"/>
<dbReference type="NCBIfam" id="TIGR02474">
    <property type="entry name" value="pec_lyase"/>
    <property type="match status" value="1"/>
</dbReference>
<dbReference type="Gene3D" id="2.60.120.260">
    <property type="entry name" value="Galactose-binding domain-like"/>
    <property type="match status" value="2"/>
</dbReference>
<dbReference type="Pfam" id="PF01095">
    <property type="entry name" value="Pectinesterase"/>
    <property type="match status" value="1"/>
</dbReference>
<dbReference type="PROSITE" id="PS51175">
    <property type="entry name" value="CBM6"/>
    <property type="match status" value="1"/>
</dbReference>
<feature type="active site" evidence="5">
    <location>
        <position position="550"/>
    </location>
</feature>
<keyword evidence="8" id="KW-0456">Lyase</keyword>
<keyword evidence="3" id="KW-0378">Hydrolase</keyword>
<dbReference type="PANTHER" id="PTHR31321">
    <property type="entry name" value="ACYL-COA THIOESTER HYDROLASE YBHC-RELATED"/>
    <property type="match status" value="1"/>
</dbReference>
<evidence type="ECO:0000256" key="6">
    <source>
        <dbReference type="SAM" id="SignalP"/>
    </source>
</evidence>
<reference evidence="9" key="1">
    <citation type="journal article" date="2019" name="Int. J. Syst. Evol. Microbiol.">
        <title>The Global Catalogue of Microorganisms (GCM) 10K type strain sequencing project: providing services to taxonomists for standard genome sequencing and annotation.</title>
        <authorList>
            <consortium name="The Broad Institute Genomics Platform"/>
            <consortium name="The Broad Institute Genome Sequencing Center for Infectious Disease"/>
            <person name="Wu L."/>
            <person name="Ma J."/>
        </authorList>
    </citation>
    <scope>NUCLEOTIDE SEQUENCE [LARGE SCALE GENOMIC DNA]</scope>
    <source>
        <strain evidence="9">CCUG 54356</strain>
    </source>
</reference>
<keyword evidence="2 6" id="KW-0732">Signal</keyword>
<evidence type="ECO:0000256" key="4">
    <source>
        <dbReference type="ARBA" id="ARBA00023085"/>
    </source>
</evidence>
<dbReference type="CDD" id="cd04082">
    <property type="entry name" value="CBM35_pectate_lyase-like"/>
    <property type="match status" value="1"/>
</dbReference>
<dbReference type="GO" id="GO:0030570">
    <property type="term" value="F:pectate lyase activity"/>
    <property type="evidence" value="ECO:0007669"/>
    <property type="project" value="UniProtKB-EC"/>
</dbReference>
<organism evidence="8 9">
    <name type="scientific">Microbulbifer celer</name>
    <dbReference type="NCBI Taxonomy" id="435905"/>
    <lineage>
        <taxon>Bacteria</taxon>
        <taxon>Pseudomonadati</taxon>
        <taxon>Pseudomonadota</taxon>
        <taxon>Gammaproteobacteria</taxon>
        <taxon>Cellvibrionales</taxon>
        <taxon>Microbulbiferaceae</taxon>
        <taxon>Microbulbifer</taxon>
    </lineage>
</organism>
<evidence type="ECO:0000259" key="7">
    <source>
        <dbReference type="PROSITE" id="PS51175"/>
    </source>
</evidence>
<comment type="caution">
    <text evidence="8">The sequence shown here is derived from an EMBL/GenBank/DDBJ whole genome shotgun (WGS) entry which is preliminary data.</text>
</comment>
<dbReference type="InterPro" id="IPR000070">
    <property type="entry name" value="Pectinesterase_cat"/>
</dbReference>
<evidence type="ECO:0000313" key="8">
    <source>
        <dbReference type="EMBL" id="MFD1217109.1"/>
    </source>
</evidence>
<dbReference type="InterPro" id="IPR033131">
    <property type="entry name" value="Pectinesterase_Asp_AS"/>
</dbReference>
<sequence length="1014" mass="108935">MGKNIKHVFLGMGMVLLFSTASGLHAQEDDNLSIGAGADGSSKQTGSSYGNVIDGDTGSYWSPDGTTGRISVKWPSTTTVGSVVIVEADGFEGNISTWELVNHHNGDVLAQGSGAGTISFDPVSLSKINFEILSSNGTPAVAEFETYATSRASDNNGNVNLAVSVAGDDVTLNWDVNNIDIASQSVYRDTDPNPQGRTRIAAGVSGNSYTDYDLADGTYYYWIKISDTSGSVFNSNGDDAEVATTSTTLTVQEGEGFCSVEGTIDSNHEGFGGSGFANTDNKYGASVAYSINADHAHSALLDIRYAATSDRPADIEVNGTVVGTVYLPATGAWSSWNSENMTVPLQAGENQIRLIAQTESGLPNIDAITVSGNSLTSGSCGAAVVMDCNDVTGQPAITVAQDGSGQYSSVQAAINSVSTSNTQPTQIRIKPGTYYEKLLIDRPNLTLCGETGKTASTILTYDDTAATPDGNGGTLGTSGSTSISVRADDVSFENLTMENSHGPGIQAVAVRIAADRVQFRNTRFLGNQDTLYVHSGSQYFKDCYVEGTVDYIFGRATAVFDNCRIHSVGNGTSITAPSTEVDNPYGIVFLGGEATASSAVTDDSVALGRNWRPYGAATYLNVDLGPHILPQGWRPMGDNSLDTARFAEYQNTGPGADTSQRVSQSRQLSYAEAENYTVANMFESWVPSYSGSVASAPTLSQEGNPVHDRFNRYLSEWSLSSSQADIILSHQYDNGGWPKNQEYGSSGNGGSGSATIDNGATTLEMTYMAEMYKRTGNTAYRDSARAAMDFLLAMQYPSGGWPQFYPLKGGYADHVTFNDDAMTRVLTVLYHAEKGAAPFDSDVFNSGDRAQFRAALDKGVEYILNAQWKQNGERTVWCAQHGATDYLPKPARAYELESLSGSESAEIIAFLMTQPQTPEIETAVKAALAWYRSPQAILEDYKYDKSTEEKIIYSPGDRMWYRFYDLHSNDGFFSDRDGGKYYDIMDISEERREGYSWGGGYGEKIIAYAENIGY</sequence>
<dbReference type="Proteomes" id="UP001597264">
    <property type="component" value="Unassembled WGS sequence"/>
</dbReference>
<feature type="signal peptide" evidence="6">
    <location>
        <begin position="1"/>
        <end position="26"/>
    </location>
</feature>
<dbReference type="InterPro" id="IPR012334">
    <property type="entry name" value="Pectin_lyas_fold"/>
</dbReference>
<evidence type="ECO:0000256" key="1">
    <source>
        <dbReference type="ARBA" id="ARBA00008891"/>
    </source>
</evidence>
<dbReference type="Gene3D" id="1.50.10.20">
    <property type="match status" value="1"/>
</dbReference>
<name>A0ABW3U9A2_9GAMM</name>
<dbReference type="InterPro" id="IPR012669">
    <property type="entry name" value="Pectate_lyase"/>
</dbReference>
<dbReference type="Pfam" id="PF03422">
    <property type="entry name" value="CBM_6"/>
    <property type="match status" value="1"/>
</dbReference>
<keyword evidence="4" id="KW-0063">Aspartyl esterase</keyword>
<proteinExistence type="inferred from homology"/>
<evidence type="ECO:0000256" key="3">
    <source>
        <dbReference type="ARBA" id="ARBA00022801"/>
    </source>
</evidence>
<feature type="chain" id="PRO_5045851096" evidence="6">
    <location>
        <begin position="27"/>
        <end position="1014"/>
    </location>
</feature>
<dbReference type="EMBL" id="JBHTLR010000008">
    <property type="protein sequence ID" value="MFD1217109.1"/>
    <property type="molecule type" value="Genomic_DNA"/>
</dbReference>
<protein>
    <submittedName>
        <fullName evidence="8">Pectate lyase</fullName>
        <ecNumber evidence="8">4.2.2.2</ecNumber>
    </submittedName>
</protein>
<dbReference type="SUPFAM" id="SSF49785">
    <property type="entry name" value="Galactose-binding domain-like"/>
    <property type="match status" value="2"/>
</dbReference>
<comment type="similarity">
    <text evidence="1">Belongs to the pectinesterase family.</text>
</comment>
<dbReference type="PANTHER" id="PTHR31321:SF57">
    <property type="entry name" value="PECTINESTERASE 53-RELATED"/>
    <property type="match status" value="1"/>
</dbReference>
<gene>
    <name evidence="8" type="primary">pelA</name>
    <name evidence="8" type="ORF">ACFQ2X_10880</name>
</gene>
<dbReference type="RefSeq" id="WP_230437281.1">
    <property type="nucleotide sequence ID" value="NZ_CP087715.1"/>
</dbReference>